<evidence type="ECO:0000313" key="8">
    <source>
        <dbReference type="Proteomes" id="UP000019373"/>
    </source>
</evidence>
<dbReference type="Gene3D" id="3.20.20.70">
    <property type="entry name" value="Aldolase class I"/>
    <property type="match status" value="1"/>
</dbReference>
<dbReference type="GO" id="GO:0046872">
    <property type="term" value="F:metal ion binding"/>
    <property type="evidence" value="ECO:0007669"/>
    <property type="project" value="UniProtKB-KW"/>
</dbReference>
<name>U1GDC6_ENDPU</name>
<feature type="domain" description="Cytochrome b5 heme-binding" evidence="6">
    <location>
        <begin position="3"/>
        <end position="80"/>
    </location>
</feature>
<keyword evidence="3" id="KW-0408">Iron</keyword>
<reference evidence="8" key="1">
    <citation type="journal article" date="2014" name="BMC Genomics">
        <title>Genome characteristics reveal the impact of lichenization on lichen-forming fungus Endocarpon pusillum Hedwig (Verrucariales, Ascomycota).</title>
        <authorList>
            <person name="Wang Y.-Y."/>
            <person name="Liu B."/>
            <person name="Zhang X.-Y."/>
            <person name="Zhou Q.-M."/>
            <person name="Zhang T."/>
            <person name="Li H."/>
            <person name="Yu Y.-F."/>
            <person name="Zhang X.-L."/>
            <person name="Hao X.-Y."/>
            <person name="Wang M."/>
            <person name="Wang L."/>
            <person name="Wei J.-C."/>
        </authorList>
    </citation>
    <scope>NUCLEOTIDE SEQUENCE [LARGE SCALE GENOMIC DNA]</scope>
    <source>
        <strain evidence="8">Z07020 / HMAS-L-300199</strain>
    </source>
</reference>
<evidence type="ECO:0000256" key="5">
    <source>
        <dbReference type="SAM" id="MobiDB-lite"/>
    </source>
</evidence>
<dbReference type="RefSeq" id="XP_007787043.1">
    <property type="nucleotide sequence ID" value="XM_007788853.1"/>
</dbReference>
<dbReference type="SUPFAM" id="SSF55856">
    <property type="entry name" value="Cytochrome b5-like heme/steroid binding domain"/>
    <property type="match status" value="1"/>
</dbReference>
<dbReference type="AlphaFoldDB" id="U1GDC6"/>
<dbReference type="GeneID" id="19239532"/>
<keyword evidence="1" id="KW-0349">Heme</keyword>
<evidence type="ECO:0000256" key="2">
    <source>
        <dbReference type="ARBA" id="ARBA00022723"/>
    </source>
</evidence>
<evidence type="ECO:0000256" key="3">
    <source>
        <dbReference type="ARBA" id="ARBA00023004"/>
    </source>
</evidence>
<dbReference type="GO" id="GO:0020037">
    <property type="term" value="F:heme binding"/>
    <property type="evidence" value="ECO:0007669"/>
    <property type="project" value="TreeGrafter"/>
</dbReference>
<feature type="region of interest" description="Disordered" evidence="5">
    <location>
        <begin position="83"/>
        <end position="107"/>
    </location>
</feature>
<keyword evidence="2" id="KW-0479">Metal-binding</keyword>
<feature type="compositionally biased region" description="Pro residues" evidence="5">
    <location>
        <begin position="90"/>
        <end position="99"/>
    </location>
</feature>
<dbReference type="Proteomes" id="UP000019373">
    <property type="component" value="Unassembled WGS sequence"/>
</dbReference>
<dbReference type="Gene3D" id="3.10.120.10">
    <property type="entry name" value="Cytochrome b5-like heme/steroid binding domain"/>
    <property type="match status" value="1"/>
</dbReference>
<dbReference type="Pfam" id="PF00173">
    <property type="entry name" value="Cyt-b5"/>
    <property type="match status" value="1"/>
</dbReference>
<dbReference type="EMBL" id="KE720802">
    <property type="protein sequence ID" value="ERF75597.1"/>
    <property type="molecule type" value="Genomic_DNA"/>
</dbReference>
<dbReference type="eggNOG" id="KOG0537">
    <property type="taxonomic scope" value="Eukaryota"/>
</dbReference>
<dbReference type="InterPro" id="IPR036400">
    <property type="entry name" value="Cyt_B5-like_heme/steroid_sf"/>
</dbReference>
<dbReference type="SMART" id="SM01117">
    <property type="entry name" value="Cyt-b5"/>
    <property type="match status" value="1"/>
</dbReference>
<dbReference type="InterPro" id="IPR013785">
    <property type="entry name" value="Aldolase_TIM"/>
</dbReference>
<gene>
    <name evidence="7" type="ORF">EPUS_04577</name>
</gene>
<dbReference type="SUPFAM" id="SSF51395">
    <property type="entry name" value="FMN-linked oxidoreductases"/>
    <property type="match status" value="1"/>
</dbReference>
<organism evidence="7 8">
    <name type="scientific">Endocarpon pusillum (strain Z07020 / HMAS-L-300199)</name>
    <name type="common">Lichen-forming fungus</name>
    <dbReference type="NCBI Taxonomy" id="1263415"/>
    <lineage>
        <taxon>Eukaryota</taxon>
        <taxon>Fungi</taxon>
        <taxon>Dikarya</taxon>
        <taxon>Ascomycota</taxon>
        <taxon>Pezizomycotina</taxon>
        <taxon>Eurotiomycetes</taxon>
        <taxon>Chaetothyriomycetidae</taxon>
        <taxon>Verrucariales</taxon>
        <taxon>Verrucariaceae</taxon>
        <taxon>Endocarpon</taxon>
    </lineage>
</organism>
<evidence type="ECO:0000256" key="1">
    <source>
        <dbReference type="ARBA" id="ARBA00022617"/>
    </source>
</evidence>
<dbReference type="OMA" id="IDANIGW"/>
<dbReference type="InterPro" id="IPR001199">
    <property type="entry name" value="Cyt_B5-like_heme/steroid-bd"/>
</dbReference>
<evidence type="ECO:0000259" key="6">
    <source>
        <dbReference type="PROSITE" id="PS50255"/>
    </source>
</evidence>
<sequence length="220" mass="24467">MSTGLVSIEEISKHDSPSDCWLVIDNQVWDMTEFAPSHPGGPGIIHRYAGRDATQAYSEIHAPSIIKDNLPAINLKGSLDPSTINDEWLKPPPTAPQATPPGDNSQPDLDTIINAHDFELAAQKTSTAKTWAFYSSAANDLVTRDANRSLYSRIWFRPRVMRNDELEVAMRNCGVTSLEEVGPWLVNTADLDHLVPAEEGHPYARDWRRGKRENGLKAKL</sequence>
<dbReference type="InterPro" id="IPR050668">
    <property type="entry name" value="Cytochrome_b5"/>
</dbReference>
<proteinExistence type="inferred from homology"/>
<keyword evidence="8" id="KW-1185">Reference proteome</keyword>
<comment type="similarity">
    <text evidence="4">Belongs to the cytochrome b5 family.</text>
</comment>
<dbReference type="FunFam" id="3.10.120.10:FF:000009">
    <property type="entry name" value="Cytochrome b2, mitochondrial, putative"/>
    <property type="match status" value="1"/>
</dbReference>
<protein>
    <recommendedName>
        <fullName evidence="6">Cytochrome b5 heme-binding domain-containing protein</fullName>
    </recommendedName>
</protein>
<dbReference type="PANTHER" id="PTHR19359">
    <property type="entry name" value="CYTOCHROME B5"/>
    <property type="match status" value="1"/>
</dbReference>
<evidence type="ECO:0000313" key="7">
    <source>
        <dbReference type="EMBL" id="ERF75597.1"/>
    </source>
</evidence>
<dbReference type="HOGENOM" id="CLU_1255985_0_0_1"/>
<dbReference type="PROSITE" id="PS50255">
    <property type="entry name" value="CYTOCHROME_B5_2"/>
    <property type="match status" value="1"/>
</dbReference>
<dbReference type="eggNOG" id="KOG0538">
    <property type="taxonomic scope" value="Eukaryota"/>
</dbReference>
<accession>U1GDC6</accession>
<dbReference type="OrthoDB" id="1925334at2759"/>
<evidence type="ECO:0000256" key="4">
    <source>
        <dbReference type="ARBA" id="ARBA00038168"/>
    </source>
</evidence>
<dbReference type="GO" id="GO:0016020">
    <property type="term" value="C:membrane"/>
    <property type="evidence" value="ECO:0007669"/>
    <property type="project" value="TreeGrafter"/>
</dbReference>